<dbReference type="InterPro" id="IPR036680">
    <property type="entry name" value="SPOR-like_sf"/>
</dbReference>
<organism evidence="7 8">
    <name type="scientific">Paraglaciecola psychrophila 170</name>
    <dbReference type="NCBI Taxonomy" id="1129794"/>
    <lineage>
        <taxon>Bacteria</taxon>
        <taxon>Pseudomonadati</taxon>
        <taxon>Pseudomonadota</taxon>
        <taxon>Gammaproteobacteria</taxon>
        <taxon>Alteromonadales</taxon>
        <taxon>Alteromonadaceae</taxon>
        <taxon>Paraglaciecola</taxon>
    </lineage>
</organism>
<dbReference type="InterPro" id="IPR007730">
    <property type="entry name" value="SPOR-like_dom"/>
</dbReference>
<dbReference type="NCBIfam" id="TIGR00413">
    <property type="entry name" value="rlpA"/>
    <property type="match status" value="1"/>
</dbReference>
<dbReference type="KEGG" id="gps:C427_3482"/>
<dbReference type="FunFam" id="2.40.40.10:FF:000003">
    <property type="entry name" value="Endolytic peptidoglycan transglycosylase RlpA"/>
    <property type="match status" value="1"/>
</dbReference>
<evidence type="ECO:0000313" key="7">
    <source>
        <dbReference type="EMBL" id="AGH45591.1"/>
    </source>
</evidence>
<feature type="domain" description="SPOR" evidence="6">
    <location>
        <begin position="179"/>
        <end position="255"/>
    </location>
</feature>
<dbReference type="Gene3D" id="2.40.40.10">
    <property type="entry name" value="RlpA-like domain"/>
    <property type="match status" value="1"/>
</dbReference>
<dbReference type="eggNOG" id="COG0797">
    <property type="taxonomic scope" value="Bacteria"/>
</dbReference>
<dbReference type="GO" id="GO:0009279">
    <property type="term" value="C:cell outer membrane"/>
    <property type="evidence" value="ECO:0007669"/>
    <property type="project" value="TreeGrafter"/>
</dbReference>
<dbReference type="InterPro" id="IPR036908">
    <property type="entry name" value="RlpA-like_sf"/>
</dbReference>
<protein>
    <recommendedName>
        <fullName evidence="4">Endolytic peptidoglycan transglycosylase RlpA</fullName>
        <ecNumber evidence="4">4.2.2.-</ecNumber>
    </recommendedName>
</protein>
<evidence type="ECO:0000256" key="1">
    <source>
        <dbReference type="ARBA" id="ARBA00022729"/>
    </source>
</evidence>
<evidence type="ECO:0000256" key="3">
    <source>
        <dbReference type="ARBA" id="ARBA00023316"/>
    </source>
</evidence>
<evidence type="ECO:0000313" key="8">
    <source>
        <dbReference type="Proteomes" id="UP000011864"/>
    </source>
</evidence>
<name>M4RPS4_9ALTE</name>
<dbReference type="SUPFAM" id="SSF110997">
    <property type="entry name" value="Sporulation related repeat"/>
    <property type="match status" value="1"/>
</dbReference>
<dbReference type="HOGENOM" id="CLU_042923_3_4_6"/>
<dbReference type="Gene3D" id="3.30.70.1070">
    <property type="entry name" value="Sporulation related repeat"/>
    <property type="match status" value="1"/>
</dbReference>
<evidence type="ECO:0000256" key="2">
    <source>
        <dbReference type="ARBA" id="ARBA00023239"/>
    </source>
</evidence>
<dbReference type="Pfam" id="PF03330">
    <property type="entry name" value="DPBB_1"/>
    <property type="match status" value="1"/>
</dbReference>
<dbReference type="CDD" id="cd22268">
    <property type="entry name" value="DPBB_RlpA-like"/>
    <property type="match status" value="1"/>
</dbReference>
<dbReference type="GO" id="GO:0000270">
    <property type="term" value="P:peptidoglycan metabolic process"/>
    <property type="evidence" value="ECO:0007669"/>
    <property type="project" value="UniProtKB-UniRule"/>
</dbReference>
<proteinExistence type="inferred from homology"/>
<dbReference type="Proteomes" id="UP000011864">
    <property type="component" value="Chromosome"/>
</dbReference>
<dbReference type="PANTHER" id="PTHR34183">
    <property type="entry name" value="ENDOLYTIC PEPTIDOGLYCAN TRANSGLYCOSYLASE RLPA"/>
    <property type="match status" value="1"/>
</dbReference>
<accession>M4RPS4</accession>
<dbReference type="PATRIC" id="fig|1129794.4.peg.3464"/>
<dbReference type="GO" id="GO:0008932">
    <property type="term" value="F:lytic endotransglycosylase activity"/>
    <property type="evidence" value="ECO:0007669"/>
    <property type="project" value="UniProtKB-UniRule"/>
</dbReference>
<dbReference type="PANTHER" id="PTHR34183:SF1">
    <property type="entry name" value="ENDOLYTIC PEPTIDOGLYCAN TRANSGLYCOSYLASE RLPA"/>
    <property type="match status" value="1"/>
</dbReference>
<keyword evidence="1" id="KW-0732">Signal</keyword>
<dbReference type="GO" id="GO:0042834">
    <property type="term" value="F:peptidoglycan binding"/>
    <property type="evidence" value="ECO:0007669"/>
    <property type="project" value="InterPro"/>
</dbReference>
<dbReference type="HAMAP" id="MF_02071">
    <property type="entry name" value="RlpA"/>
    <property type="match status" value="1"/>
</dbReference>
<dbReference type="STRING" id="1129794.C427_3482"/>
<gene>
    <name evidence="4" type="primary">rlpA</name>
    <name evidence="7" type="ORF">C427_3482</name>
</gene>
<dbReference type="AlphaFoldDB" id="M4RPS4"/>
<dbReference type="EC" id="4.2.2.-" evidence="4"/>
<sequence length="256" mass="28771">MYLAGCAPKGRYYQHQDSAPKIIPQNVTTQDAVAKYESYASANMRPYIIRGIRYQPLKTGKGFSDKGHASWYGQKFHGHLTANGEIYDMYQMSAAHKTLPLPSFVRVTNLTNGKQVVVRVNDRGPFHSGRVIDLSYAAALKLDVLKTGITDVKLDVIHVDKSGKMTVGRFPTISNKIPSMTNQQVYIQVAALQNKNQIDKLASGLKVLYQHSYKTKFEKGIYKLHLGPIKNELEADELLIELKNNDYPGAYKIYTD</sequence>
<evidence type="ECO:0000256" key="5">
    <source>
        <dbReference type="RuleBase" id="RU003495"/>
    </source>
</evidence>
<evidence type="ECO:0000259" key="6">
    <source>
        <dbReference type="PROSITE" id="PS51724"/>
    </source>
</evidence>
<keyword evidence="8" id="KW-1185">Reference proteome</keyword>
<dbReference type="InterPro" id="IPR034718">
    <property type="entry name" value="RlpA"/>
</dbReference>
<evidence type="ECO:0000256" key="4">
    <source>
        <dbReference type="HAMAP-Rule" id="MF_02071"/>
    </source>
</evidence>
<dbReference type="Pfam" id="PF05036">
    <property type="entry name" value="SPOR"/>
    <property type="match status" value="1"/>
</dbReference>
<dbReference type="InterPro" id="IPR009009">
    <property type="entry name" value="RlpA-like_DPBB"/>
</dbReference>
<reference evidence="7 8" key="1">
    <citation type="journal article" date="2013" name="Genome Announc.">
        <title>Complete Genome Sequence of Glaciecola psychrophila Strain 170T.</title>
        <authorList>
            <person name="Yin J."/>
            <person name="Chen J."/>
            <person name="Liu G."/>
            <person name="Yu Y."/>
            <person name="Song L."/>
            <person name="Wang X."/>
            <person name="Qu X."/>
        </authorList>
    </citation>
    <scope>NUCLEOTIDE SEQUENCE [LARGE SCALE GENOMIC DNA]</scope>
    <source>
        <strain evidence="7 8">170</strain>
    </source>
</reference>
<keyword evidence="2 4" id="KW-0456">Lyase</keyword>
<comment type="function">
    <text evidence="4">Lytic transglycosylase with a strong preference for naked glycan strands that lack stem peptides.</text>
</comment>
<dbReference type="SUPFAM" id="SSF50685">
    <property type="entry name" value="Barwin-like endoglucanases"/>
    <property type="match status" value="1"/>
</dbReference>
<dbReference type="InterPro" id="IPR012997">
    <property type="entry name" value="RplA"/>
</dbReference>
<comment type="similarity">
    <text evidence="4 5">Belongs to the RlpA family.</text>
</comment>
<dbReference type="EMBL" id="CP003837">
    <property type="protein sequence ID" value="AGH45591.1"/>
    <property type="molecule type" value="Genomic_DNA"/>
</dbReference>
<dbReference type="GO" id="GO:0071555">
    <property type="term" value="P:cell wall organization"/>
    <property type="evidence" value="ECO:0007669"/>
    <property type="project" value="UniProtKB-KW"/>
</dbReference>
<keyword evidence="3 4" id="KW-0961">Cell wall biogenesis/degradation</keyword>
<dbReference type="PROSITE" id="PS51724">
    <property type="entry name" value="SPOR"/>
    <property type="match status" value="1"/>
</dbReference>